<dbReference type="Pfam" id="PF00581">
    <property type="entry name" value="Rhodanese"/>
    <property type="match status" value="1"/>
</dbReference>
<evidence type="ECO:0000259" key="1">
    <source>
        <dbReference type="PROSITE" id="PS50206"/>
    </source>
</evidence>
<evidence type="ECO:0000313" key="2">
    <source>
        <dbReference type="EMBL" id="KAF5568118.1"/>
    </source>
</evidence>
<dbReference type="Proteomes" id="UP000574317">
    <property type="component" value="Unassembled WGS sequence"/>
</dbReference>
<dbReference type="InterPro" id="IPR050214">
    <property type="entry name" value="Cys_Synth/Cystath_Beta-Synth"/>
</dbReference>
<dbReference type="AlphaFoldDB" id="A0A8H5NKJ9"/>
<comment type="caution">
    <text evidence="2">The sequence shown here is derived from an EMBL/GenBank/DDBJ whole genome shotgun (WGS) entry which is preliminary data.</text>
</comment>
<dbReference type="CDD" id="cd00158">
    <property type="entry name" value="RHOD"/>
    <property type="match status" value="1"/>
</dbReference>
<organism evidence="2 3">
    <name type="scientific">Fusarium napiforme</name>
    <dbReference type="NCBI Taxonomy" id="42672"/>
    <lineage>
        <taxon>Eukaryota</taxon>
        <taxon>Fungi</taxon>
        <taxon>Dikarya</taxon>
        <taxon>Ascomycota</taxon>
        <taxon>Pezizomycotina</taxon>
        <taxon>Sordariomycetes</taxon>
        <taxon>Hypocreomycetidae</taxon>
        <taxon>Hypocreales</taxon>
        <taxon>Nectriaceae</taxon>
        <taxon>Fusarium</taxon>
        <taxon>Fusarium fujikuroi species complex</taxon>
    </lineage>
</organism>
<dbReference type="InterPro" id="IPR036052">
    <property type="entry name" value="TrpB-like_PALP_sf"/>
</dbReference>
<accession>A0A8H5NKJ9</accession>
<dbReference type="FunFam" id="3.40.50.1100:FF:000058">
    <property type="entry name" value="Cysteine synthase B, putative"/>
    <property type="match status" value="1"/>
</dbReference>
<feature type="domain" description="Rhodanese" evidence="1">
    <location>
        <begin position="428"/>
        <end position="558"/>
    </location>
</feature>
<name>A0A8H5NKJ9_9HYPO</name>
<dbReference type="SUPFAM" id="SSF52821">
    <property type="entry name" value="Rhodanese/Cell cycle control phosphatase"/>
    <property type="match status" value="1"/>
</dbReference>
<dbReference type="InterPro" id="IPR036873">
    <property type="entry name" value="Rhodanese-like_dom_sf"/>
</dbReference>
<dbReference type="SUPFAM" id="SSF53686">
    <property type="entry name" value="Tryptophan synthase beta subunit-like PLP-dependent enzymes"/>
    <property type="match status" value="1"/>
</dbReference>
<proteinExistence type="predicted"/>
<dbReference type="InterPro" id="IPR001926">
    <property type="entry name" value="TrpB-like_PALP"/>
</dbReference>
<gene>
    <name evidence="2" type="ORF">FNAPI_337</name>
</gene>
<dbReference type="Pfam" id="PF00291">
    <property type="entry name" value="PALP"/>
    <property type="match status" value="1"/>
</dbReference>
<sequence length="571" mass="62798">MNFGLSCTLSPELLEHSGHPELSCGCDISAVRPREAWVQDQQGFTSAARFESYGPESVRNYFDPEQSPPLPLVEIPDSLNPYRQDGVRIYAKMMTMHPATNVKVMPEKGVELGKTKTIVESSSGSTVISMAMVARAFHGIDDVHAYLSNKTSETKLRMMQFFGLNVTLFGGPAQPTPVDERGGIRAAARKDAESESVCSPNQYINDDNWKAHVRWTGPQIHRQLPEINVIAASMGTAGTMTGLGTYFKQAKPSVYRIAVCTNAGERVPGPREYSLMSEVEFPYLASHDALEEVGAPDSYSLSLDLTRQGIVCGPSSGFTLKGLFQRIEKHKQEGTLSNLAGPDGEIHCVFMCCDLPFQYLNEYFQNLGPEKFSPLRNERLRNVDLYRYDDAWELDSLTALSNYFTIHPLGTHDTVLSLADQIDKALTPSVNTQILDLRCSSDYDAFHLPNSVNIPLDALRNGPSSGSPFANPADDCAMLEQLWLELERLFNVKDKAGNRNASAEALMSILRGKRVLTLCYDGDSSRVANSVLRAKGVEAECIRGGYSALVKLQMPCNDTCAVVSVPVSVEV</sequence>
<dbReference type="EMBL" id="JAAOAO010000014">
    <property type="protein sequence ID" value="KAF5568118.1"/>
    <property type="molecule type" value="Genomic_DNA"/>
</dbReference>
<keyword evidence="3" id="KW-1185">Reference proteome</keyword>
<dbReference type="Gene3D" id="3.40.250.10">
    <property type="entry name" value="Rhodanese-like domain"/>
    <property type="match status" value="1"/>
</dbReference>
<dbReference type="PROSITE" id="PS50206">
    <property type="entry name" value="RHODANESE_3"/>
    <property type="match status" value="1"/>
</dbReference>
<reference evidence="2 3" key="1">
    <citation type="submission" date="2020-05" db="EMBL/GenBank/DDBJ databases">
        <title>Identification and distribution of gene clusters putatively required for synthesis of sphingolipid metabolism inhibitors in phylogenetically diverse species of the filamentous fungus Fusarium.</title>
        <authorList>
            <person name="Kim H.-S."/>
            <person name="Busman M."/>
            <person name="Brown D.W."/>
            <person name="Divon H."/>
            <person name="Uhlig S."/>
            <person name="Proctor R.H."/>
        </authorList>
    </citation>
    <scope>NUCLEOTIDE SEQUENCE [LARGE SCALE GENOMIC DNA]</scope>
    <source>
        <strain evidence="2 3">NRRL 25196</strain>
    </source>
</reference>
<dbReference type="InterPro" id="IPR001763">
    <property type="entry name" value="Rhodanese-like_dom"/>
</dbReference>
<evidence type="ECO:0000313" key="3">
    <source>
        <dbReference type="Proteomes" id="UP000574317"/>
    </source>
</evidence>
<protein>
    <submittedName>
        <fullName evidence="2">Cysteine synthase A</fullName>
    </submittedName>
</protein>
<dbReference type="PANTHER" id="PTHR10314">
    <property type="entry name" value="CYSTATHIONINE BETA-SYNTHASE"/>
    <property type="match status" value="1"/>
</dbReference>
<dbReference type="Gene3D" id="3.40.50.1100">
    <property type="match status" value="2"/>
</dbReference>
<dbReference type="SMART" id="SM00450">
    <property type="entry name" value="RHOD"/>
    <property type="match status" value="1"/>
</dbReference>